<name>A0AA45L841_9PSEU</name>
<feature type="domain" description="Major facilitator superfamily (MFS) profile" evidence="6">
    <location>
        <begin position="243"/>
        <end position="424"/>
    </location>
</feature>
<dbReference type="EMBL" id="CP073249">
    <property type="protein sequence ID" value="QUF04910.1"/>
    <property type="molecule type" value="Genomic_DNA"/>
</dbReference>
<feature type="transmembrane region" description="Helical" evidence="5">
    <location>
        <begin position="309"/>
        <end position="326"/>
    </location>
</feature>
<evidence type="ECO:0000313" key="8">
    <source>
        <dbReference type="Proteomes" id="UP000677152"/>
    </source>
</evidence>
<evidence type="ECO:0000256" key="4">
    <source>
        <dbReference type="ARBA" id="ARBA00023136"/>
    </source>
</evidence>
<feature type="transmembrane region" description="Helical" evidence="5">
    <location>
        <begin position="395"/>
        <end position="414"/>
    </location>
</feature>
<reference evidence="7" key="1">
    <citation type="submission" date="2021-04" db="EMBL/GenBank/DDBJ databases">
        <title>Genomic sequence of Actinosynnema pretiosum subsp. pretiosum ATCC 31280 (C-14919).</title>
        <authorList>
            <person name="Bai L."/>
            <person name="Wang X."/>
            <person name="Xiao Y."/>
        </authorList>
    </citation>
    <scope>NUCLEOTIDE SEQUENCE</scope>
    <source>
        <strain evidence="7">ATCC 31280</strain>
    </source>
</reference>
<dbReference type="GO" id="GO:0022857">
    <property type="term" value="F:transmembrane transporter activity"/>
    <property type="evidence" value="ECO:0007669"/>
    <property type="project" value="InterPro"/>
</dbReference>
<dbReference type="PROSITE" id="PS50850">
    <property type="entry name" value="MFS"/>
    <property type="match status" value="1"/>
</dbReference>
<evidence type="ECO:0000256" key="5">
    <source>
        <dbReference type="SAM" id="Phobius"/>
    </source>
</evidence>
<comment type="subcellular location">
    <subcellularLocation>
        <location evidence="1">Cell membrane</location>
        <topology evidence="1">Multi-pass membrane protein</topology>
    </subcellularLocation>
</comment>
<keyword evidence="3 5" id="KW-1133">Transmembrane helix</keyword>
<proteinExistence type="predicted"/>
<feature type="transmembrane region" description="Helical" evidence="5">
    <location>
        <begin position="332"/>
        <end position="354"/>
    </location>
</feature>
<dbReference type="Proteomes" id="UP000677152">
    <property type="component" value="Chromosome"/>
</dbReference>
<dbReference type="PANTHER" id="PTHR23542:SF1">
    <property type="entry name" value="MAJOR FACILITATOR SUPERFAMILY (MFS) PROFILE DOMAIN-CONTAINING PROTEIN"/>
    <property type="match status" value="1"/>
</dbReference>
<sequence>MTTRSVALLDESPQAPAPAESPSVARAVFDSAGASFFPLALVARFPYAMTVVGVLTLVVAARGSISLGGLTSATAGVGMAVFGPLIGAAADRWGQRRVLLATGVATSAALTALVVLAYSPLPSAAVLVAAFLVGATTPQVPPMSRSRLVGLVTRRTQGETRPKAVNAAMAYESAADEMTFVFGPTLVGVLAAAFSPAAPIIAAAALTLVAVCSFALHPSATAAQPAPEDRVTPDPVSDLFRPSLLVVLLGIVGIGLFFGSVLTSLTSFMADHGDAEQAGLVYGAMGLGSAVCALLAGMLPARFALRDRWLVFAALALIGAVGLNLATSIPVMALALAVAGTGIGPLLVTLYTLVSDLAPVGRNATVMTMASTAIVIGQAPASSLTGYLAEDSGTATALVMPLVAVAVIASAGLLNRFRSTTARV</sequence>
<dbReference type="SUPFAM" id="SSF103473">
    <property type="entry name" value="MFS general substrate transporter"/>
    <property type="match status" value="1"/>
</dbReference>
<evidence type="ECO:0000256" key="3">
    <source>
        <dbReference type="ARBA" id="ARBA00022989"/>
    </source>
</evidence>
<feature type="transmembrane region" description="Helical" evidence="5">
    <location>
        <begin position="65"/>
        <end position="86"/>
    </location>
</feature>
<dbReference type="Gene3D" id="1.20.1250.20">
    <property type="entry name" value="MFS general substrate transporter like domains"/>
    <property type="match status" value="1"/>
</dbReference>
<dbReference type="AlphaFoldDB" id="A0AA45L841"/>
<evidence type="ECO:0000256" key="1">
    <source>
        <dbReference type="ARBA" id="ARBA00004651"/>
    </source>
</evidence>
<keyword evidence="2 5" id="KW-0812">Transmembrane</keyword>
<dbReference type="Pfam" id="PF07690">
    <property type="entry name" value="MFS_1"/>
    <property type="match status" value="1"/>
</dbReference>
<dbReference type="GO" id="GO:0005886">
    <property type="term" value="C:plasma membrane"/>
    <property type="evidence" value="ECO:0007669"/>
    <property type="project" value="UniProtKB-SubCell"/>
</dbReference>
<evidence type="ECO:0000259" key="6">
    <source>
        <dbReference type="PROSITE" id="PS50850"/>
    </source>
</evidence>
<organism evidence="7 8">
    <name type="scientific">Actinosynnema pretiosum subsp. pretiosum</name>
    <dbReference type="NCBI Taxonomy" id="103721"/>
    <lineage>
        <taxon>Bacteria</taxon>
        <taxon>Bacillati</taxon>
        <taxon>Actinomycetota</taxon>
        <taxon>Actinomycetes</taxon>
        <taxon>Pseudonocardiales</taxon>
        <taxon>Pseudonocardiaceae</taxon>
        <taxon>Actinosynnema</taxon>
    </lineage>
</organism>
<feature type="transmembrane region" description="Helical" evidence="5">
    <location>
        <begin position="366"/>
        <end position="389"/>
    </location>
</feature>
<dbReference type="InterPro" id="IPR020846">
    <property type="entry name" value="MFS_dom"/>
</dbReference>
<feature type="transmembrane region" description="Helical" evidence="5">
    <location>
        <begin position="36"/>
        <end position="59"/>
    </location>
</feature>
<gene>
    <name evidence="7" type="ORF">KCV87_01905</name>
</gene>
<protein>
    <submittedName>
        <fullName evidence="7">MFS transporter</fullName>
    </submittedName>
</protein>
<keyword evidence="4 5" id="KW-0472">Membrane</keyword>
<evidence type="ECO:0000313" key="7">
    <source>
        <dbReference type="EMBL" id="QUF04910.1"/>
    </source>
</evidence>
<accession>A0AA45L841</accession>
<feature type="transmembrane region" description="Helical" evidence="5">
    <location>
        <begin position="200"/>
        <end position="223"/>
    </location>
</feature>
<feature type="transmembrane region" description="Helical" evidence="5">
    <location>
        <begin position="280"/>
        <end position="297"/>
    </location>
</feature>
<dbReference type="InterPro" id="IPR036259">
    <property type="entry name" value="MFS_trans_sf"/>
</dbReference>
<feature type="transmembrane region" description="Helical" evidence="5">
    <location>
        <begin position="244"/>
        <end position="268"/>
    </location>
</feature>
<evidence type="ECO:0000256" key="2">
    <source>
        <dbReference type="ARBA" id="ARBA00022692"/>
    </source>
</evidence>
<dbReference type="PANTHER" id="PTHR23542">
    <property type="match status" value="1"/>
</dbReference>
<dbReference type="InterPro" id="IPR011701">
    <property type="entry name" value="MFS"/>
</dbReference>